<feature type="transmembrane region" description="Helical" evidence="3">
    <location>
        <begin position="719"/>
        <end position="741"/>
    </location>
</feature>
<evidence type="ECO:0000256" key="2">
    <source>
        <dbReference type="ARBA" id="ARBA00023295"/>
    </source>
</evidence>
<dbReference type="EMBL" id="JBHMFA010000033">
    <property type="protein sequence ID" value="MFB9106773.1"/>
    <property type="molecule type" value="Genomic_DNA"/>
</dbReference>
<dbReference type="Pfam" id="PF00704">
    <property type="entry name" value="Glyco_hydro_18"/>
    <property type="match status" value="1"/>
</dbReference>
<keyword evidence="3" id="KW-0472">Membrane</keyword>
<keyword evidence="2" id="KW-0326">Glycosidase</keyword>
<gene>
    <name evidence="5" type="ORF">ACFFU1_17830</name>
</gene>
<dbReference type="Gene3D" id="3.20.20.80">
    <property type="entry name" value="Glycosidases"/>
    <property type="match status" value="1"/>
</dbReference>
<proteinExistence type="predicted"/>
<evidence type="ECO:0000313" key="6">
    <source>
        <dbReference type="Proteomes" id="UP001589590"/>
    </source>
</evidence>
<protein>
    <submittedName>
        <fullName evidence="5">Glycosyl hydrolase family 18 protein</fullName>
    </submittedName>
</protein>
<feature type="domain" description="Chitinase II/V-like catalytic" evidence="4">
    <location>
        <begin position="208"/>
        <end position="538"/>
    </location>
</feature>
<evidence type="ECO:0000313" key="5">
    <source>
        <dbReference type="EMBL" id="MFB9106773.1"/>
    </source>
</evidence>
<dbReference type="Gene3D" id="3.10.50.10">
    <property type="match status" value="1"/>
</dbReference>
<dbReference type="InterPro" id="IPR017853">
    <property type="entry name" value="GH"/>
</dbReference>
<evidence type="ECO:0000256" key="3">
    <source>
        <dbReference type="SAM" id="Phobius"/>
    </source>
</evidence>
<sequence>MKHNLQIPKIVFRNRLLVVLFVVLNLCSLSGFGQDIVVKPLPIDLDSTKLFHEKEKGFIQRLKQTLKFKQNKTEKEKDRIYQFMLELVRDSLISVDSNMNEIAKVLDSLKIDDSLKIEELHDKFNINKLAIDSLKIKLVDSLEVVFRSKLDTILSNKLKNYFANQSVLDSVSETSLSHLKSATCTCEWRDAQTKAIKDSISECLNHKVKIIGWHNYWNNKEEEYKNYNYNYLSILNLYDYYDLKLNGGPKYPEKLQDLGLQGGVIAMAKNKGTKINLTVHSKYPTEIEGFLARSESQNRLFNALQHLVDEDLIQGVNIYFEHLPLSSEREFSRFISSLNERFKNDNFSIQITIPAIFKAKSLEYARAYNFAALVPHVNSFIVSTDRMTDTLEYWSQANSPLHSASKPEFGTIASTVDFYSSKIPLTKLIVSVSYLGQEWRVENEFNDVDKSYKGHMGSSYKYTEILRDIKNNKNIVNDIECGYDTIQMAAYINWKQNKNWQTQYKQIWYEDEQSLKEKYRWVLQRGIAGVSIRGLGYDDGYTGLWDAIGTHLIEVKSAKIDAVKAENLTEKRLVEFDAFTRIDSLLSADGDAAWDEIKNHKDYGITDAVGVKVFNTKIFEYGGLFEFDKWFNVDAKDESSIWYKYQPYDYSQNKKSNDERWNWMQKYALYSDYSWALEEQTYYLTAYGRSLQEEVSTKYLADQEASFCLYRRLIVFSKIGFYGAAFFSVLILLTILRINYLDRFNKGGTYQRTILQILSLVFAIIAAVLLFYGLYITPYFSEFGASNQGRISIYWIFIILVLGVLVGIFIHYRYFRGKYSHKNLP</sequence>
<evidence type="ECO:0000259" key="4">
    <source>
        <dbReference type="SMART" id="SM00636"/>
    </source>
</evidence>
<dbReference type="GO" id="GO:0016787">
    <property type="term" value="F:hydrolase activity"/>
    <property type="evidence" value="ECO:0007669"/>
    <property type="project" value="UniProtKB-KW"/>
</dbReference>
<accession>A0ABV5H4G4</accession>
<keyword evidence="3" id="KW-1133">Transmembrane helix</keyword>
<name>A0ABV5H4G4_9FLAO</name>
<keyword evidence="3" id="KW-0812">Transmembrane</keyword>
<dbReference type="SMART" id="SM00636">
    <property type="entry name" value="Glyco_18"/>
    <property type="match status" value="1"/>
</dbReference>
<keyword evidence="1 5" id="KW-0378">Hydrolase</keyword>
<organism evidence="5 6">
    <name type="scientific">Algibacter miyuki</name>
    <dbReference type="NCBI Taxonomy" id="1306933"/>
    <lineage>
        <taxon>Bacteria</taxon>
        <taxon>Pseudomonadati</taxon>
        <taxon>Bacteroidota</taxon>
        <taxon>Flavobacteriia</taxon>
        <taxon>Flavobacteriales</taxon>
        <taxon>Flavobacteriaceae</taxon>
        <taxon>Algibacter</taxon>
    </lineage>
</organism>
<dbReference type="SUPFAM" id="SSF51445">
    <property type="entry name" value="(Trans)glycosidases"/>
    <property type="match status" value="1"/>
</dbReference>
<dbReference type="PANTHER" id="PTHR46290">
    <property type="entry name" value="DI-N-ACETYLCHITOBIASE"/>
    <property type="match status" value="1"/>
</dbReference>
<feature type="transmembrane region" description="Helical" evidence="3">
    <location>
        <begin position="793"/>
        <end position="815"/>
    </location>
</feature>
<dbReference type="InterPro" id="IPR001223">
    <property type="entry name" value="Glyco_hydro18_cat"/>
</dbReference>
<dbReference type="InterPro" id="IPR051887">
    <property type="entry name" value="GH18_Domain-Containing"/>
</dbReference>
<dbReference type="InterPro" id="IPR011583">
    <property type="entry name" value="Chitinase_II/V-like_cat"/>
</dbReference>
<keyword evidence="6" id="KW-1185">Reference proteome</keyword>
<feature type="transmembrane region" description="Helical" evidence="3">
    <location>
        <begin position="753"/>
        <end position="773"/>
    </location>
</feature>
<reference evidence="5 6" key="1">
    <citation type="submission" date="2024-09" db="EMBL/GenBank/DDBJ databases">
        <authorList>
            <person name="Sun Q."/>
            <person name="Mori K."/>
        </authorList>
    </citation>
    <scope>NUCLEOTIDE SEQUENCE [LARGE SCALE GENOMIC DNA]</scope>
    <source>
        <strain evidence="5 6">CECT 8300</strain>
    </source>
</reference>
<evidence type="ECO:0000256" key="1">
    <source>
        <dbReference type="ARBA" id="ARBA00022801"/>
    </source>
</evidence>
<dbReference type="InterPro" id="IPR029070">
    <property type="entry name" value="Chitinase_insertion_sf"/>
</dbReference>
<dbReference type="Proteomes" id="UP001589590">
    <property type="component" value="Unassembled WGS sequence"/>
</dbReference>
<comment type="caution">
    <text evidence="5">The sequence shown here is derived from an EMBL/GenBank/DDBJ whole genome shotgun (WGS) entry which is preliminary data.</text>
</comment>
<dbReference type="PANTHER" id="PTHR46290:SF1">
    <property type="entry name" value="DI-N-ACETYLCHITOBIASE"/>
    <property type="match status" value="1"/>
</dbReference>
<dbReference type="RefSeq" id="WP_290267617.1">
    <property type="nucleotide sequence ID" value="NZ_JAUFQP010000001.1"/>
</dbReference>